<evidence type="ECO:0000256" key="8">
    <source>
        <dbReference type="ARBA" id="ARBA00023136"/>
    </source>
</evidence>
<dbReference type="Pfam" id="PF01252">
    <property type="entry name" value="Peptidase_A8"/>
    <property type="match status" value="1"/>
</dbReference>
<dbReference type="PANTHER" id="PTHR33695">
    <property type="entry name" value="LIPOPROTEIN SIGNAL PEPTIDASE"/>
    <property type="match status" value="1"/>
</dbReference>
<evidence type="ECO:0000256" key="4">
    <source>
        <dbReference type="ARBA" id="ARBA00022692"/>
    </source>
</evidence>
<evidence type="ECO:0000256" key="11">
    <source>
        <dbReference type="RuleBase" id="RU004181"/>
    </source>
</evidence>
<dbReference type="GO" id="GO:0005886">
    <property type="term" value="C:plasma membrane"/>
    <property type="evidence" value="ECO:0007669"/>
    <property type="project" value="UniProtKB-SubCell"/>
</dbReference>
<evidence type="ECO:0000313" key="12">
    <source>
        <dbReference type="EMBL" id="NDL67933.1"/>
    </source>
</evidence>
<protein>
    <recommendedName>
        <fullName evidence="9">Lipoprotein signal peptidase</fullName>
        <ecNumber evidence="9">3.4.23.36</ecNumber>
    </recommendedName>
    <alternativeName>
        <fullName evidence="9">Prolipoprotein signal peptidase</fullName>
    </alternativeName>
    <alternativeName>
        <fullName evidence="9">Signal peptidase II</fullName>
        <shortName evidence="9">SPase II</shortName>
    </alternativeName>
</protein>
<evidence type="ECO:0000256" key="9">
    <source>
        <dbReference type="HAMAP-Rule" id="MF_00161"/>
    </source>
</evidence>
<keyword evidence="8 9" id="KW-0472">Membrane</keyword>
<evidence type="ECO:0000313" key="13">
    <source>
        <dbReference type="Proteomes" id="UP000461585"/>
    </source>
</evidence>
<dbReference type="RefSeq" id="WP_162370657.1">
    <property type="nucleotide sequence ID" value="NZ_JAAEEH010000024.1"/>
</dbReference>
<keyword evidence="6 9" id="KW-0378">Hydrolase</keyword>
<evidence type="ECO:0000256" key="5">
    <source>
        <dbReference type="ARBA" id="ARBA00022750"/>
    </source>
</evidence>
<evidence type="ECO:0000256" key="10">
    <source>
        <dbReference type="RuleBase" id="RU000594"/>
    </source>
</evidence>
<evidence type="ECO:0000256" key="3">
    <source>
        <dbReference type="ARBA" id="ARBA00022670"/>
    </source>
</evidence>
<evidence type="ECO:0000256" key="2">
    <source>
        <dbReference type="ARBA" id="ARBA00022475"/>
    </source>
</evidence>
<dbReference type="PRINTS" id="PR00781">
    <property type="entry name" value="LIPOSIGPTASE"/>
</dbReference>
<feature type="transmembrane region" description="Helical" evidence="9">
    <location>
        <begin position="47"/>
        <end position="72"/>
    </location>
</feature>
<evidence type="ECO:0000256" key="6">
    <source>
        <dbReference type="ARBA" id="ARBA00022801"/>
    </source>
</evidence>
<keyword evidence="5 9" id="KW-0064">Aspartyl protease</keyword>
<feature type="transmembrane region" description="Helical" evidence="9">
    <location>
        <begin position="84"/>
        <end position="103"/>
    </location>
</feature>
<dbReference type="EMBL" id="JAAEEH010000024">
    <property type="protein sequence ID" value="NDL67933.1"/>
    <property type="molecule type" value="Genomic_DNA"/>
</dbReference>
<sequence length="163" mass="18526">MLAFLTVLLLVAFDQLTKYLTVAFLKGNPPVVLWDGVFQLTYVENRGAAFGIFHDQLVLLATATLVILWVLVRYYRSIPQRSEYGTLRACLLLIVAGAMGNLVDRLLHQYVIDMFYFQLIDFPVWNVADMYITCASALLVYLLLFKHQDLDAATGKKEEENGK</sequence>
<dbReference type="InterPro" id="IPR001872">
    <property type="entry name" value="Peptidase_A8"/>
</dbReference>
<feature type="transmembrane region" description="Helical" evidence="9">
    <location>
        <begin position="123"/>
        <end position="144"/>
    </location>
</feature>
<keyword evidence="4 9" id="KW-0812">Transmembrane</keyword>
<dbReference type="NCBIfam" id="TIGR00077">
    <property type="entry name" value="lspA"/>
    <property type="match status" value="1"/>
</dbReference>
<dbReference type="Proteomes" id="UP000461585">
    <property type="component" value="Unassembled WGS sequence"/>
</dbReference>
<evidence type="ECO:0000256" key="1">
    <source>
        <dbReference type="ARBA" id="ARBA00006139"/>
    </source>
</evidence>
<dbReference type="PANTHER" id="PTHR33695:SF1">
    <property type="entry name" value="LIPOPROTEIN SIGNAL PEPTIDASE"/>
    <property type="match status" value="1"/>
</dbReference>
<comment type="subcellular location">
    <subcellularLocation>
        <location evidence="9">Cell membrane</location>
        <topology evidence="9">Multi-pass membrane protein</topology>
    </subcellularLocation>
</comment>
<proteinExistence type="inferred from homology"/>
<feature type="active site" evidence="9">
    <location>
        <position position="129"/>
    </location>
</feature>
<feature type="active site" evidence="9">
    <location>
        <position position="113"/>
    </location>
</feature>
<comment type="catalytic activity">
    <reaction evidence="9 10">
        <text>Release of signal peptides from bacterial membrane prolipoproteins. Hydrolyzes -Xaa-Yaa-Zaa-|-(S,diacylglyceryl)Cys-, in which Xaa is hydrophobic (preferably Leu), and Yaa (Ala or Ser) and Zaa (Gly or Ala) have small, neutral side chains.</text>
        <dbReference type="EC" id="3.4.23.36"/>
    </reaction>
</comment>
<accession>A0A7X5HWH5</accession>
<evidence type="ECO:0000256" key="7">
    <source>
        <dbReference type="ARBA" id="ARBA00022989"/>
    </source>
</evidence>
<comment type="caution">
    <text evidence="12">The sequence shown here is derived from an EMBL/GenBank/DDBJ whole genome shotgun (WGS) entry which is preliminary data.</text>
</comment>
<dbReference type="GO" id="GO:0006508">
    <property type="term" value="P:proteolysis"/>
    <property type="evidence" value="ECO:0007669"/>
    <property type="project" value="UniProtKB-KW"/>
</dbReference>
<dbReference type="PROSITE" id="PS00855">
    <property type="entry name" value="SPASE_II"/>
    <property type="match status" value="1"/>
</dbReference>
<gene>
    <name evidence="9 12" type="primary">lspA</name>
    <name evidence="12" type="ORF">GXN74_09290</name>
</gene>
<dbReference type="HAMAP" id="MF_00161">
    <property type="entry name" value="LspA"/>
    <property type="match status" value="1"/>
</dbReference>
<comment type="caution">
    <text evidence="9">Lacks conserved residue(s) required for the propagation of feature annotation.</text>
</comment>
<comment type="similarity">
    <text evidence="1 9 11">Belongs to the peptidase A8 family.</text>
</comment>
<name>A0A7X5HWH5_9FIRM</name>
<keyword evidence="3 9" id="KW-0645">Protease</keyword>
<organism evidence="12 13">
    <name type="scientific">Anaerotalea alkaliphila</name>
    <dbReference type="NCBI Taxonomy" id="2662126"/>
    <lineage>
        <taxon>Bacteria</taxon>
        <taxon>Bacillati</taxon>
        <taxon>Bacillota</taxon>
        <taxon>Clostridia</taxon>
        <taxon>Eubacteriales</taxon>
        <taxon>Anaerotalea</taxon>
    </lineage>
</organism>
<dbReference type="EC" id="3.4.23.36" evidence="9"/>
<reference evidence="12 13" key="1">
    <citation type="submission" date="2020-01" db="EMBL/GenBank/DDBJ databases">
        <title>Anaeroalcalibacter tamaniensis gen. nov., sp. nov., moderately halophilic strictly anaerobic fermenter bacterium from mud volcano of Taman peninsula.</title>
        <authorList>
            <person name="Frolova A."/>
            <person name="Merkel A.Y."/>
            <person name="Slobodkin A.I."/>
        </authorList>
    </citation>
    <scope>NUCLEOTIDE SEQUENCE [LARGE SCALE GENOMIC DNA]</scope>
    <source>
        <strain evidence="12 13">F-3ap</strain>
    </source>
</reference>
<keyword evidence="13" id="KW-1185">Reference proteome</keyword>
<comment type="function">
    <text evidence="9 10">This protein specifically catalyzes the removal of signal peptides from prolipoproteins.</text>
</comment>
<keyword evidence="7 9" id="KW-1133">Transmembrane helix</keyword>
<dbReference type="UniPathway" id="UPA00665"/>
<dbReference type="GO" id="GO:0004190">
    <property type="term" value="F:aspartic-type endopeptidase activity"/>
    <property type="evidence" value="ECO:0007669"/>
    <property type="project" value="UniProtKB-UniRule"/>
</dbReference>
<keyword evidence="2 9" id="KW-1003">Cell membrane</keyword>
<dbReference type="AlphaFoldDB" id="A0A7X5HWH5"/>
<comment type="pathway">
    <text evidence="9">Protein modification; lipoprotein biosynthesis (signal peptide cleavage).</text>
</comment>